<dbReference type="EMBL" id="OU893332">
    <property type="protein sequence ID" value="CAG9781828.1"/>
    <property type="molecule type" value="Genomic_DNA"/>
</dbReference>
<name>A0A9N9QSS2_9NEOP</name>
<dbReference type="AlphaFoldDB" id="A0A9N9QSS2"/>
<proteinExistence type="predicted"/>
<dbReference type="Proteomes" id="UP001153714">
    <property type="component" value="Chromosome 1"/>
</dbReference>
<reference evidence="1" key="2">
    <citation type="submission" date="2022-10" db="EMBL/GenBank/DDBJ databases">
        <authorList>
            <consortium name="ENA_rothamsted_submissions"/>
            <consortium name="culmorum"/>
            <person name="King R."/>
        </authorList>
    </citation>
    <scope>NUCLEOTIDE SEQUENCE</scope>
</reference>
<protein>
    <submittedName>
        <fullName evidence="1">Uncharacterized protein</fullName>
    </submittedName>
</protein>
<accession>A0A9N9QSS2</accession>
<evidence type="ECO:0000313" key="2">
    <source>
        <dbReference type="Proteomes" id="UP001153714"/>
    </source>
</evidence>
<dbReference type="OrthoDB" id="418748at2759"/>
<organism evidence="1 2">
    <name type="scientific">Diatraea saccharalis</name>
    <name type="common">sugarcane borer</name>
    <dbReference type="NCBI Taxonomy" id="40085"/>
    <lineage>
        <taxon>Eukaryota</taxon>
        <taxon>Metazoa</taxon>
        <taxon>Ecdysozoa</taxon>
        <taxon>Arthropoda</taxon>
        <taxon>Hexapoda</taxon>
        <taxon>Insecta</taxon>
        <taxon>Pterygota</taxon>
        <taxon>Neoptera</taxon>
        <taxon>Endopterygota</taxon>
        <taxon>Lepidoptera</taxon>
        <taxon>Glossata</taxon>
        <taxon>Ditrysia</taxon>
        <taxon>Pyraloidea</taxon>
        <taxon>Crambidae</taxon>
        <taxon>Crambinae</taxon>
        <taxon>Diatraea</taxon>
    </lineage>
</organism>
<keyword evidence="2" id="KW-1185">Reference proteome</keyword>
<reference evidence="1" key="1">
    <citation type="submission" date="2021-12" db="EMBL/GenBank/DDBJ databases">
        <authorList>
            <person name="King R."/>
        </authorList>
    </citation>
    <scope>NUCLEOTIDE SEQUENCE</scope>
</reference>
<sequence>MLFKKKKKYYKDCKVIPGEAITTQHRLLIAVMDLLKLIKVYIDRTVRLKWKELHSCNGSQLLEGIKLYLRKDVNTDKLADKMWSDFESFTQSYAKSILGVFKCSLPTR</sequence>
<gene>
    <name evidence="1" type="ORF">DIATSA_LOCUS146</name>
</gene>
<evidence type="ECO:0000313" key="1">
    <source>
        <dbReference type="EMBL" id="CAG9781828.1"/>
    </source>
</evidence>